<evidence type="ECO:0000313" key="3">
    <source>
        <dbReference type="Proteomes" id="UP000248714"/>
    </source>
</evidence>
<gene>
    <name evidence="2" type="ORF">C8D87_105511</name>
</gene>
<proteinExistence type="predicted"/>
<keyword evidence="1" id="KW-0472">Membrane</keyword>
<evidence type="ECO:0000256" key="1">
    <source>
        <dbReference type="SAM" id="Phobius"/>
    </source>
</evidence>
<evidence type="ECO:0000313" key="2">
    <source>
        <dbReference type="EMBL" id="RAS65016.1"/>
    </source>
</evidence>
<dbReference type="Proteomes" id="UP000248714">
    <property type="component" value="Unassembled WGS sequence"/>
</dbReference>
<feature type="transmembrane region" description="Helical" evidence="1">
    <location>
        <begin position="12"/>
        <end position="30"/>
    </location>
</feature>
<accession>A0ABX9E730</accession>
<keyword evidence="3" id="KW-1185">Reference proteome</keyword>
<keyword evidence="1" id="KW-1133">Transmembrane helix</keyword>
<keyword evidence="1" id="KW-0812">Transmembrane</keyword>
<dbReference type="EMBL" id="QLTT01000005">
    <property type="protein sequence ID" value="RAS65016.1"/>
    <property type="molecule type" value="Genomic_DNA"/>
</dbReference>
<reference evidence="2 3" key="1">
    <citation type="submission" date="2018-06" db="EMBL/GenBank/DDBJ databases">
        <title>Genomic Encyclopedia of Type Strains, Phase IV (KMG-IV): sequencing the most valuable type-strain genomes for metagenomic binning, comparative biology and taxonomic classification.</title>
        <authorList>
            <person name="Goeker M."/>
        </authorList>
    </citation>
    <scope>NUCLEOTIDE SEQUENCE [LARGE SCALE GENOMIC DNA]</scope>
    <source>
        <strain evidence="2 3">DSM 45479</strain>
    </source>
</reference>
<name>A0ABX9E730_9PSEU</name>
<protein>
    <submittedName>
        <fullName evidence="2">Uncharacterized protein</fullName>
    </submittedName>
</protein>
<comment type="caution">
    <text evidence="2">The sequence shown here is derived from an EMBL/GenBank/DDBJ whole genome shotgun (WGS) entry which is preliminary data.</text>
</comment>
<organism evidence="2 3">
    <name type="scientific">Lentzea atacamensis</name>
    <dbReference type="NCBI Taxonomy" id="531938"/>
    <lineage>
        <taxon>Bacteria</taxon>
        <taxon>Bacillati</taxon>
        <taxon>Actinomycetota</taxon>
        <taxon>Actinomycetes</taxon>
        <taxon>Pseudonocardiales</taxon>
        <taxon>Pseudonocardiaceae</taxon>
        <taxon>Lentzea</taxon>
    </lineage>
</organism>
<sequence>MRRTTDRIAQYTAIALVAGAATTLVLLALWL</sequence>